<keyword evidence="6" id="KW-0813">Transport</keyword>
<evidence type="ECO:0000256" key="18">
    <source>
        <dbReference type="RuleBase" id="RU003403"/>
    </source>
</evidence>
<protein>
    <recommendedName>
        <fullName evidence="5 18">NADH-ubiquinone oxidoreductase chain 2</fullName>
        <ecNumber evidence="4 18">7.1.1.2</ecNumber>
    </recommendedName>
</protein>
<evidence type="ECO:0000256" key="12">
    <source>
        <dbReference type="ARBA" id="ARBA00022989"/>
    </source>
</evidence>
<dbReference type="EMBL" id="LN611668">
    <property type="protein sequence ID" value="CEG06201.1"/>
    <property type="molecule type" value="Genomic_DNA"/>
</dbReference>
<keyword evidence="11 18" id="KW-0249">Electron transport</keyword>
<dbReference type="GO" id="GO:0008137">
    <property type="term" value="F:NADH dehydrogenase (ubiquinone) activity"/>
    <property type="evidence" value="ECO:0007669"/>
    <property type="project" value="UniProtKB-EC"/>
</dbReference>
<dbReference type="Pfam" id="PF00361">
    <property type="entry name" value="Proton_antipo_M"/>
    <property type="match status" value="2"/>
</dbReference>
<evidence type="ECO:0000313" key="20">
    <source>
        <dbReference type="EMBL" id="CEG06201.1"/>
    </source>
</evidence>
<comment type="catalytic activity">
    <reaction evidence="17 18">
        <text>a ubiquinone + NADH + 5 H(+)(in) = a ubiquinol + NAD(+) + 4 H(+)(out)</text>
        <dbReference type="Rhea" id="RHEA:29091"/>
        <dbReference type="Rhea" id="RHEA-COMP:9565"/>
        <dbReference type="Rhea" id="RHEA-COMP:9566"/>
        <dbReference type="ChEBI" id="CHEBI:15378"/>
        <dbReference type="ChEBI" id="CHEBI:16389"/>
        <dbReference type="ChEBI" id="CHEBI:17976"/>
        <dbReference type="ChEBI" id="CHEBI:57540"/>
        <dbReference type="ChEBI" id="CHEBI:57945"/>
        <dbReference type="EC" id="7.1.1.2"/>
    </reaction>
</comment>
<comment type="similarity">
    <text evidence="3 18">Belongs to the complex I subunit 2 family.</text>
</comment>
<dbReference type="PRINTS" id="PR01436">
    <property type="entry name" value="NADHDHGNASE2"/>
</dbReference>
<reference evidence="20" key="2">
    <citation type="submission" date="2014-10" db="EMBL/GenBank/DDBJ databases">
        <title>Complete mitochondrial genome of Metanephrops sibogae.</title>
        <authorList>
            <person name="Gan H.M."/>
            <person name="Tan M.H."/>
            <person name="Austin C.M."/>
        </authorList>
    </citation>
    <scope>NUCLEOTIDE SEQUENCE</scope>
</reference>
<dbReference type="InterPro" id="IPR003917">
    <property type="entry name" value="NADH_UbQ_OxRdtase_chain2"/>
</dbReference>
<evidence type="ECO:0000256" key="1">
    <source>
        <dbReference type="ARBA" id="ARBA00003257"/>
    </source>
</evidence>
<organism evidence="20">
    <name type="scientific">Metanephrops sibogae</name>
    <name type="common">Siboga lobster</name>
    <dbReference type="NCBI Taxonomy" id="490595"/>
    <lineage>
        <taxon>Eukaryota</taxon>
        <taxon>Metazoa</taxon>
        <taxon>Ecdysozoa</taxon>
        <taxon>Arthropoda</taxon>
        <taxon>Crustacea</taxon>
        <taxon>Multicrustacea</taxon>
        <taxon>Malacostraca</taxon>
        <taxon>Eumalacostraca</taxon>
        <taxon>Eucarida</taxon>
        <taxon>Decapoda</taxon>
        <taxon>Pleocyemata</taxon>
        <taxon>Astacidea</taxon>
        <taxon>Nephropoidea</taxon>
        <taxon>Nephropidae</taxon>
        <taxon>Metanephrops</taxon>
    </lineage>
</organism>
<comment type="function">
    <text evidence="1">Core subunit of the mitochondrial membrane respiratory chain NADH dehydrogenase (Complex I) that is believed to belong to the minimal assembly required for catalysis. Complex I functions in the transfer of electrons from NADH to the respiratory chain. The immediate electron acceptor for the enzyme is believed to be ubiquinone.</text>
</comment>
<evidence type="ECO:0000256" key="9">
    <source>
        <dbReference type="ARBA" id="ARBA00022792"/>
    </source>
</evidence>
<reference evidence="20" key="1">
    <citation type="submission" date="2014-09" db="EMBL/GenBank/DDBJ databases">
        <authorList>
            <person name="Gan H."/>
        </authorList>
    </citation>
    <scope>NUCLEOTIDE SEQUENCE</scope>
</reference>
<keyword evidence="13 18" id="KW-0520">NAD</keyword>
<evidence type="ECO:0000256" key="15">
    <source>
        <dbReference type="ARBA" id="ARBA00023128"/>
    </source>
</evidence>
<evidence type="ECO:0000256" key="6">
    <source>
        <dbReference type="ARBA" id="ARBA00022448"/>
    </source>
</evidence>
<feature type="transmembrane region" description="Helical" evidence="18">
    <location>
        <begin position="311"/>
        <end position="332"/>
    </location>
</feature>
<feature type="transmembrane region" description="Helical" evidence="18">
    <location>
        <begin position="7"/>
        <end position="22"/>
    </location>
</feature>
<dbReference type="EC" id="7.1.1.2" evidence="4 18"/>
<evidence type="ECO:0000256" key="5">
    <source>
        <dbReference type="ARBA" id="ARBA00021008"/>
    </source>
</evidence>
<evidence type="ECO:0000256" key="3">
    <source>
        <dbReference type="ARBA" id="ARBA00007012"/>
    </source>
</evidence>
<evidence type="ECO:0000256" key="11">
    <source>
        <dbReference type="ARBA" id="ARBA00022982"/>
    </source>
</evidence>
<feature type="transmembrane region" description="Helical" evidence="18">
    <location>
        <begin position="86"/>
        <end position="106"/>
    </location>
</feature>
<feature type="transmembrane region" description="Helical" evidence="18">
    <location>
        <begin position="194"/>
        <end position="213"/>
    </location>
</feature>
<evidence type="ECO:0000256" key="4">
    <source>
        <dbReference type="ARBA" id="ARBA00012944"/>
    </source>
</evidence>
<keyword evidence="16 18" id="KW-0472">Membrane</keyword>
<dbReference type="PANTHER" id="PTHR46552:SF1">
    <property type="entry name" value="NADH-UBIQUINONE OXIDOREDUCTASE CHAIN 2"/>
    <property type="match status" value="1"/>
</dbReference>
<feature type="transmembrane region" description="Helical" evidence="18">
    <location>
        <begin position="58"/>
        <end position="80"/>
    </location>
</feature>
<sequence length="333" mass="37686">MLISPSRLMFFASLLTGMIFSISSPTWFGAWAGLELNLMSFIPLIITKNNQYSSEAALKYFLIQALGSALIIFSASALLVSFNFSHLFLTIALLLKIGAAPFHFWFPQVMEGMNWMQVIILMTVQKIAPMLLISYLSYNFIASTIIFYSIILSAIVGAVGGINQMLLRKIMAFSSINHMAWMLSAISISESMWLMYFFFYAIMSSSIALIFHFQQIYQFSQITSNNATPLPNKILMLMSLLSLGGLPPFSGFIPKWMLIQEMTSTHYFPMLFILLSSTLISLYYYLRVSISSLVLFTSKMKWATSRRHPNTLTPMMTFLNLAGLLVPSIFIMF</sequence>
<comment type="subcellular location">
    <subcellularLocation>
        <location evidence="2 18">Mitochondrion inner membrane</location>
        <topology evidence="2 18">Multi-pass membrane protein</topology>
    </subcellularLocation>
</comment>
<feature type="transmembrane region" description="Helical" evidence="18">
    <location>
        <begin position="144"/>
        <end position="163"/>
    </location>
</feature>
<feature type="transmembrane region" description="Helical" evidence="18">
    <location>
        <begin position="118"/>
        <end position="138"/>
    </location>
</feature>
<keyword evidence="10 18" id="KW-1278">Translocase</keyword>
<evidence type="ECO:0000256" key="10">
    <source>
        <dbReference type="ARBA" id="ARBA00022967"/>
    </source>
</evidence>
<evidence type="ECO:0000256" key="8">
    <source>
        <dbReference type="ARBA" id="ARBA00022692"/>
    </source>
</evidence>
<feature type="domain" description="NADH:quinone oxidoreductase/Mrp antiporter transmembrane" evidence="19">
    <location>
        <begin position="82"/>
        <end position="280"/>
    </location>
</feature>
<evidence type="ECO:0000256" key="16">
    <source>
        <dbReference type="ARBA" id="ARBA00023136"/>
    </source>
</evidence>
<evidence type="ECO:0000256" key="2">
    <source>
        <dbReference type="ARBA" id="ARBA00004448"/>
    </source>
</evidence>
<evidence type="ECO:0000256" key="14">
    <source>
        <dbReference type="ARBA" id="ARBA00023075"/>
    </source>
</evidence>
<dbReference type="InterPro" id="IPR050175">
    <property type="entry name" value="Complex_I_Subunit_2"/>
</dbReference>
<keyword evidence="12 18" id="KW-1133">Transmembrane helix</keyword>
<evidence type="ECO:0000256" key="7">
    <source>
        <dbReference type="ARBA" id="ARBA00022660"/>
    </source>
</evidence>
<dbReference type="GO" id="GO:0006120">
    <property type="term" value="P:mitochondrial electron transport, NADH to ubiquinone"/>
    <property type="evidence" value="ECO:0007669"/>
    <property type="project" value="InterPro"/>
</dbReference>
<keyword evidence="15 18" id="KW-0496">Mitochondrion</keyword>
<accession>A0A090MLQ7</accession>
<feature type="transmembrane region" description="Helical" evidence="18">
    <location>
        <begin position="266"/>
        <end position="290"/>
    </location>
</feature>
<dbReference type="AlphaFoldDB" id="A0A090MLQ7"/>
<keyword evidence="7 18" id="KW-0679">Respiratory chain</keyword>
<dbReference type="PANTHER" id="PTHR46552">
    <property type="entry name" value="NADH-UBIQUINONE OXIDOREDUCTASE CHAIN 2"/>
    <property type="match status" value="1"/>
</dbReference>
<comment type="function">
    <text evidence="18">Core subunit of the mitochondrial membrane respiratory chain NADH dehydrogenase (Complex I) which catalyzes electron transfer from NADH through the respiratory chain, using ubiquinone as an electron acceptor. Essential for the catalytic activity and assembly of complex I.</text>
</comment>
<proteinExistence type="inferred from homology"/>
<feature type="domain" description="NADH:quinone oxidoreductase/Mrp antiporter transmembrane" evidence="19">
    <location>
        <begin position="25"/>
        <end position="79"/>
    </location>
</feature>
<geneLocation type="mitochondrion" evidence="20"/>
<evidence type="ECO:0000256" key="13">
    <source>
        <dbReference type="ARBA" id="ARBA00023027"/>
    </source>
</evidence>
<evidence type="ECO:0000259" key="19">
    <source>
        <dbReference type="Pfam" id="PF00361"/>
    </source>
</evidence>
<keyword evidence="9 18" id="KW-0999">Mitochondrion inner membrane</keyword>
<keyword evidence="14 18" id="KW-0830">Ubiquinone</keyword>
<evidence type="ECO:0000256" key="17">
    <source>
        <dbReference type="ARBA" id="ARBA00049551"/>
    </source>
</evidence>
<keyword evidence="8 18" id="KW-0812">Transmembrane</keyword>
<dbReference type="GO" id="GO:0005743">
    <property type="term" value="C:mitochondrial inner membrane"/>
    <property type="evidence" value="ECO:0007669"/>
    <property type="project" value="UniProtKB-SubCell"/>
</dbReference>
<dbReference type="InterPro" id="IPR001750">
    <property type="entry name" value="ND/Mrp_TM"/>
</dbReference>
<name>A0A090MLQ7_9EUCA</name>
<feature type="transmembrane region" description="Helical" evidence="18">
    <location>
        <begin position="234"/>
        <end position="254"/>
    </location>
</feature>
<gene>
    <name evidence="20" type="primary">nad2</name>
</gene>